<comment type="similarity">
    <text evidence="1">Belongs to the disease resistance NB-LRR family.</text>
</comment>
<organism evidence="5 6">
    <name type="scientific">Kingdonia uniflora</name>
    <dbReference type="NCBI Taxonomy" id="39325"/>
    <lineage>
        <taxon>Eukaryota</taxon>
        <taxon>Viridiplantae</taxon>
        <taxon>Streptophyta</taxon>
        <taxon>Embryophyta</taxon>
        <taxon>Tracheophyta</taxon>
        <taxon>Spermatophyta</taxon>
        <taxon>Magnoliopsida</taxon>
        <taxon>Ranunculales</taxon>
        <taxon>Circaeasteraceae</taxon>
        <taxon>Kingdonia</taxon>
    </lineage>
</organism>
<evidence type="ECO:0000313" key="6">
    <source>
        <dbReference type="Proteomes" id="UP000541444"/>
    </source>
</evidence>
<evidence type="ECO:0000259" key="4">
    <source>
        <dbReference type="SMART" id="SM00382"/>
    </source>
</evidence>
<dbReference type="InterPro" id="IPR027417">
    <property type="entry name" value="P-loop_NTPase"/>
</dbReference>
<dbReference type="EMBL" id="JACGCM010001204">
    <property type="protein sequence ID" value="KAF6159106.1"/>
    <property type="molecule type" value="Genomic_DNA"/>
</dbReference>
<keyword evidence="2" id="KW-0611">Plant defense</keyword>
<name>A0A7J7MW54_9MAGN</name>
<dbReference type="Gene3D" id="3.80.10.10">
    <property type="entry name" value="Ribonuclease Inhibitor"/>
    <property type="match status" value="2"/>
</dbReference>
<dbReference type="GO" id="GO:0005524">
    <property type="term" value="F:ATP binding"/>
    <property type="evidence" value="ECO:0007669"/>
    <property type="project" value="UniProtKB-KW"/>
</dbReference>
<dbReference type="Gene3D" id="3.40.50.300">
    <property type="entry name" value="P-loop containing nucleotide triphosphate hydrolases"/>
    <property type="match status" value="2"/>
</dbReference>
<dbReference type="PRINTS" id="PR00364">
    <property type="entry name" value="DISEASERSIST"/>
</dbReference>
<dbReference type="Pfam" id="PF13855">
    <property type="entry name" value="LRR_8"/>
    <property type="match status" value="2"/>
</dbReference>
<sequence>MDLVAPPVIDLAKSAVVPASRHIGYLFRYKKYVNDLHSKVEENLEILEIDVKGRVNLARDNGDVIHKVVERWLEKVDEVQGRVVELQRQTGEMKSCFKGWCFARYRLGKESKKKIVIVDELLMEGKSFSIIANPAPVPPRVVRHFDAFPSREATKKEVIKALKDSNTSMVAVYGVEGVGKTTLVNEIQEEIERLQLFGKVVLATVSQNPDLKGIQSEIAETLGMKIEEDAMPIRAARLLERLKQEKSVLLIFDDVRTRLELAEVGIIPYRDLDVCQNTCKVLITSRNFDVCRSMETTKNIEVQGLSERDSLELFIRNVGDVDCNALHKMSEDIVNECEGLPFAILTFARALRDKDEVVWPDIIKQIRKSLFEGMSLFDDLQSKVQNDLVRLEADVKGKVDLARNNGDAIHQVVEQWLDNVDKVSKETAELHNKAEKINSCFKGRHSACHRFGEESKKKVVVVNELLDKGRSFSSVSDPAPVPPRVAEHFDAFASREATKKEVIQALMDDKTNLVGVYGMGGIGKTTLMKEIRKQVEETKLFDKVVFATVSQNPDLRGIQTQIAESLGMKIEEQSIPARAVKLSARLKLEKNILLMLDDLWTRLELTDVGIILDEVSEYTCKILITSRRLDVCNSMKTTKNIGVKVLSKNDSLELFRQEVGQVDSDALREMSEEIVNECGGLPLAIVTLARALRKEDKGVWTDVIPQLRKSMYEGMDIVNASIKMSYDFLKTRETKLCFLLLGLYPEDYRVTMDILVGYAMGEDLLGDGETLREARGNLRIKLNSLVSSGLLLKGDDEGYVMMHDIVRDAAISIARENRNESIMSSGLGLQKWPKLKEAGKCLRLSLMSNDIREVPANTPEYSQLVTLSLASNRSLEDIPDGFFEGMKCLATLDLSDIGISSLPQSLSSLNNCLRSLYLDKCIHLEDISLIGNLKTLEILNLKGTAIERLPEEISRLTNLKMLNLSRTYKLKSIAPNVISSLSSLEELYMRKSFSRWEIEGTGDNASLVEVASLTNLTSLYLKIENTQWLSTDIGPCHHWEKLEKFYTSMGDSTTVRIAKSERCVTLTTRSDSYPVAAWVNVLMVKTYELYLEECYGLKNVSELNPMGRFYNLKTLTIYGCKEMEYVVNVEEQVEDTMLPQLEFLKLSYMEELNAIWNGPLVERSFEKLRVLGIRDCKNLVSILPSRLWTRLQNLEEIKIKKCPKLEKVFESDGFEEGPTSIFKLRSIRLYYLYSLTSIWKEAVPLIRLENLKTLNVIYCPSLRSRYLFPSMAFAQRFQQLEELSVRFFPQFTKLIADEEERIEIKSSPIFSNLKRLEIRDCHGLKYFFPIQILQSLLQLEDLWVDDCSEMEELFEFEECQEKEDGSMNIRLPRLRKLQLWNLPRLWSFFSHSRRLPRLFLECPSLETLDIQECPNLKRLPFGTQSTPKLKRFKINDDEWFERLEWDDPSVKSQLQQLLSED</sequence>
<dbReference type="GO" id="GO:0006952">
    <property type="term" value="P:defense response"/>
    <property type="evidence" value="ECO:0007669"/>
    <property type="project" value="UniProtKB-KW"/>
</dbReference>
<dbReference type="Proteomes" id="UP000541444">
    <property type="component" value="Unassembled WGS sequence"/>
</dbReference>
<dbReference type="SMART" id="SM00382">
    <property type="entry name" value="AAA"/>
    <property type="match status" value="2"/>
</dbReference>
<dbReference type="InterPro" id="IPR050905">
    <property type="entry name" value="Plant_NBS-LRR"/>
</dbReference>
<dbReference type="InterPro" id="IPR003593">
    <property type="entry name" value="AAA+_ATPase"/>
</dbReference>
<dbReference type="InterPro" id="IPR057135">
    <property type="entry name" value="At4g27190-like_LRR"/>
</dbReference>
<dbReference type="FunFam" id="3.40.50.300:FF:001091">
    <property type="entry name" value="Probable disease resistance protein At1g61300"/>
    <property type="match status" value="1"/>
</dbReference>
<dbReference type="GO" id="GO:0043531">
    <property type="term" value="F:ADP binding"/>
    <property type="evidence" value="ECO:0007669"/>
    <property type="project" value="InterPro"/>
</dbReference>
<dbReference type="InterPro" id="IPR042197">
    <property type="entry name" value="Apaf_helical"/>
</dbReference>
<evidence type="ECO:0000256" key="3">
    <source>
        <dbReference type="ARBA" id="ARBA00022840"/>
    </source>
</evidence>
<keyword evidence="3" id="KW-0547">Nucleotide-binding</keyword>
<gene>
    <name evidence="5" type="ORF">GIB67_032723</name>
</gene>
<feature type="domain" description="AAA+ ATPase" evidence="4">
    <location>
        <begin position="510"/>
        <end position="647"/>
    </location>
</feature>
<evidence type="ECO:0000256" key="1">
    <source>
        <dbReference type="ARBA" id="ARBA00008894"/>
    </source>
</evidence>
<evidence type="ECO:0000256" key="2">
    <source>
        <dbReference type="ARBA" id="ARBA00022821"/>
    </source>
</evidence>
<dbReference type="InterPro" id="IPR001611">
    <property type="entry name" value="Leu-rich_rpt"/>
</dbReference>
<dbReference type="SUPFAM" id="SSF52540">
    <property type="entry name" value="P-loop containing nucleoside triphosphate hydrolases"/>
    <property type="match status" value="2"/>
</dbReference>
<dbReference type="Pfam" id="PF00931">
    <property type="entry name" value="NB-ARC"/>
    <property type="match status" value="2"/>
</dbReference>
<dbReference type="Pfam" id="PF23247">
    <property type="entry name" value="LRR_RPS2"/>
    <property type="match status" value="2"/>
</dbReference>
<dbReference type="OrthoDB" id="1898799at2759"/>
<feature type="domain" description="AAA+ ATPase" evidence="4">
    <location>
        <begin position="166"/>
        <end position="319"/>
    </location>
</feature>
<keyword evidence="3" id="KW-0067">ATP-binding</keyword>
<dbReference type="Gene3D" id="1.10.8.430">
    <property type="entry name" value="Helical domain of apoptotic protease-activating factors"/>
    <property type="match status" value="2"/>
</dbReference>
<dbReference type="PANTHER" id="PTHR33463:SF209">
    <property type="entry name" value="DISEASE RESISTANCE PROTEIN RPS2-LIKE"/>
    <property type="match status" value="1"/>
</dbReference>
<keyword evidence="6" id="KW-1185">Reference proteome</keyword>
<reference evidence="5 6" key="1">
    <citation type="journal article" date="2020" name="IScience">
        <title>Genome Sequencing of the Endangered Kingdonia uniflora (Circaeasteraceae, Ranunculales) Reveals Potential Mechanisms of Evolutionary Specialization.</title>
        <authorList>
            <person name="Sun Y."/>
            <person name="Deng T."/>
            <person name="Zhang A."/>
            <person name="Moore M.J."/>
            <person name="Landis J.B."/>
            <person name="Lin N."/>
            <person name="Zhang H."/>
            <person name="Zhang X."/>
            <person name="Huang J."/>
            <person name="Zhang X."/>
            <person name="Sun H."/>
            <person name="Wang H."/>
        </authorList>
    </citation>
    <scope>NUCLEOTIDE SEQUENCE [LARGE SCALE GENOMIC DNA]</scope>
    <source>
        <strain evidence="5">TB1705</strain>
        <tissue evidence="5">Leaf</tissue>
    </source>
</reference>
<dbReference type="PANTHER" id="PTHR33463">
    <property type="entry name" value="NB-ARC DOMAIN-CONTAINING PROTEIN-RELATED"/>
    <property type="match status" value="1"/>
</dbReference>
<comment type="caution">
    <text evidence="5">The sequence shown here is derived from an EMBL/GenBank/DDBJ whole genome shotgun (WGS) entry which is preliminary data.</text>
</comment>
<proteinExistence type="inferred from homology"/>
<dbReference type="InterPro" id="IPR002182">
    <property type="entry name" value="NB-ARC"/>
</dbReference>
<protein>
    <recommendedName>
        <fullName evidence="4">AAA+ ATPase domain-containing protein</fullName>
    </recommendedName>
</protein>
<accession>A0A7J7MW54</accession>
<dbReference type="InterPro" id="IPR032675">
    <property type="entry name" value="LRR_dom_sf"/>
</dbReference>
<dbReference type="SUPFAM" id="SSF52058">
    <property type="entry name" value="L domain-like"/>
    <property type="match status" value="2"/>
</dbReference>
<evidence type="ECO:0000313" key="5">
    <source>
        <dbReference type="EMBL" id="KAF6159106.1"/>
    </source>
</evidence>